<protein>
    <submittedName>
        <fullName evidence="2">Uncharacterized protein</fullName>
    </submittedName>
</protein>
<accession>E1JT43</accession>
<dbReference type="EMBL" id="AECZ01000004">
    <property type="protein sequence ID" value="EFL52303.1"/>
    <property type="molecule type" value="Genomic_DNA"/>
</dbReference>
<reference evidence="2 3" key="1">
    <citation type="submission" date="2010-08" db="EMBL/GenBank/DDBJ databases">
        <title>The draft genome of Desulfovibrio fructosovorans JJ.</title>
        <authorList>
            <consortium name="US DOE Joint Genome Institute (JGI-PGF)"/>
            <person name="Lucas S."/>
            <person name="Copeland A."/>
            <person name="Lapidus A."/>
            <person name="Cheng J.-F."/>
            <person name="Bruce D."/>
            <person name="Goodwin L."/>
            <person name="Pitluck S."/>
            <person name="Land M.L."/>
            <person name="Hauser L."/>
            <person name="Chang Y.-J."/>
            <person name="Jeffries C."/>
            <person name="Wall J.D."/>
            <person name="Stahl D.A."/>
            <person name="Arkin A.P."/>
            <person name="Dehal P."/>
            <person name="Stolyar S.M."/>
            <person name="Hazen T.C."/>
            <person name="Woyke T.J."/>
        </authorList>
    </citation>
    <scope>NUCLEOTIDE SEQUENCE [LARGE SCALE GENOMIC DNA]</scope>
    <source>
        <strain evidence="2 3">JJ</strain>
    </source>
</reference>
<evidence type="ECO:0000313" key="3">
    <source>
        <dbReference type="Proteomes" id="UP000006250"/>
    </source>
</evidence>
<feature type="region of interest" description="Disordered" evidence="1">
    <location>
        <begin position="1"/>
        <end position="52"/>
    </location>
</feature>
<evidence type="ECO:0000313" key="2">
    <source>
        <dbReference type="EMBL" id="EFL52303.1"/>
    </source>
</evidence>
<evidence type="ECO:0000256" key="1">
    <source>
        <dbReference type="SAM" id="MobiDB-lite"/>
    </source>
</evidence>
<name>E1JT43_SOLFR</name>
<keyword evidence="3" id="KW-1185">Reference proteome</keyword>
<feature type="compositionally biased region" description="Basic and acidic residues" evidence="1">
    <location>
        <begin position="1"/>
        <end position="11"/>
    </location>
</feature>
<dbReference type="AlphaFoldDB" id="E1JT43"/>
<feature type="region of interest" description="Disordered" evidence="1">
    <location>
        <begin position="364"/>
        <end position="405"/>
    </location>
</feature>
<dbReference type="STRING" id="596151.DesfrDRAFT_0792"/>
<sequence>MDNDSKKERGGSEYTSITGTPGMTGGTGAPGNPSTTPHLSLVKGSRQSPEELHDQIRNERISMYVGITGAAGLPGDIEVNDKGEVTSPISDEVEAVLNDLTLKKIDTMGADELKDLIITNNDAINASITDLDAHNGNRAYTVGKALLRVEYIQSSRNLKNGFEDWCEENLKATRLKKRTRQKYMEIARIADATDYVVLGSEKLAGLAPILKKEDGLAPNHPIRSFMERYDISLQTCVDVDEMRFEIGLGMAMAKLGNNKVSVSRDSVRKFLECGFEVTKKDIEAMKAATDTGGDPAKYLERVIKNKQRPTVRTSDANKPPKNFQEQAQEIRDTVASLLKSPSVSKDIQVDRIDALIQDLEALKHRLSGSKDAGSTVDTTADTSASVPPVPPQVPSTPDVDAASNE</sequence>
<feature type="compositionally biased region" description="Low complexity" evidence="1">
    <location>
        <begin position="371"/>
        <end position="386"/>
    </location>
</feature>
<proteinExistence type="predicted"/>
<feature type="compositionally biased region" description="Low complexity" evidence="1">
    <location>
        <begin position="395"/>
        <end position="405"/>
    </location>
</feature>
<gene>
    <name evidence="2" type="ORF">DesfrDRAFT_0792</name>
</gene>
<dbReference type="Proteomes" id="UP000006250">
    <property type="component" value="Unassembled WGS sequence"/>
</dbReference>
<dbReference type="OrthoDB" id="5462655at2"/>
<dbReference type="RefSeq" id="WP_005991314.1">
    <property type="nucleotide sequence ID" value="NZ_AECZ01000004.1"/>
</dbReference>
<organism evidence="2 3">
    <name type="scientific">Solidesulfovibrio fructosivorans JJ]</name>
    <dbReference type="NCBI Taxonomy" id="596151"/>
    <lineage>
        <taxon>Bacteria</taxon>
        <taxon>Pseudomonadati</taxon>
        <taxon>Thermodesulfobacteriota</taxon>
        <taxon>Desulfovibrionia</taxon>
        <taxon>Desulfovibrionales</taxon>
        <taxon>Desulfovibrionaceae</taxon>
        <taxon>Solidesulfovibrio</taxon>
    </lineage>
</organism>
<comment type="caution">
    <text evidence="2">The sequence shown here is derived from an EMBL/GenBank/DDBJ whole genome shotgun (WGS) entry which is preliminary data.</text>
</comment>